<dbReference type="InterPro" id="IPR001242">
    <property type="entry name" value="Condensation_dom"/>
</dbReference>
<name>A0A5U9KVB7_SALNE</name>
<dbReference type="AlphaFoldDB" id="A0A5U9KVB7"/>
<dbReference type="SUPFAM" id="SSF47336">
    <property type="entry name" value="ACP-like"/>
    <property type="match status" value="1"/>
</dbReference>
<keyword evidence="2" id="KW-0596">Phosphopantetheine</keyword>
<dbReference type="GO" id="GO:0031177">
    <property type="term" value="F:phosphopantetheine binding"/>
    <property type="evidence" value="ECO:0007669"/>
    <property type="project" value="InterPro"/>
</dbReference>
<gene>
    <name evidence="5" type="ORF">DRY71_20610</name>
</gene>
<dbReference type="GO" id="GO:0009366">
    <property type="term" value="C:enterobactin synthetase complex"/>
    <property type="evidence" value="ECO:0007669"/>
    <property type="project" value="TreeGrafter"/>
</dbReference>
<dbReference type="GO" id="GO:0047527">
    <property type="term" value="F:2,3-dihydroxybenzoate-serine ligase activity"/>
    <property type="evidence" value="ECO:0007669"/>
    <property type="project" value="TreeGrafter"/>
</dbReference>
<dbReference type="Gene3D" id="3.30.559.30">
    <property type="entry name" value="Nonribosomal peptide synthetase, condensation domain"/>
    <property type="match status" value="1"/>
</dbReference>
<dbReference type="PROSITE" id="PS00012">
    <property type="entry name" value="PHOSPHOPANTETHEINE"/>
    <property type="match status" value="1"/>
</dbReference>
<accession>A0A5U9KVB7</accession>
<dbReference type="InterPro" id="IPR023213">
    <property type="entry name" value="CAT-like_dom_sf"/>
</dbReference>
<protein>
    <submittedName>
        <fullName evidence="5">Chromosome condensation protein</fullName>
    </submittedName>
</protein>
<evidence type="ECO:0000259" key="4">
    <source>
        <dbReference type="PROSITE" id="PS50075"/>
    </source>
</evidence>
<dbReference type="PANTHER" id="PTHR45527:SF1">
    <property type="entry name" value="FATTY ACID SYNTHASE"/>
    <property type="match status" value="1"/>
</dbReference>
<dbReference type="SMART" id="SM00823">
    <property type="entry name" value="PKS_PP"/>
    <property type="match status" value="1"/>
</dbReference>
<reference evidence="5" key="1">
    <citation type="submission" date="2018-07" db="EMBL/GenBank/DDBJ databases">
        <authorList>
            <person name="Ashton P.M."/>
            <person name="Dallman T."/>
            <person name="Nair S."/>
            <person name="De Pinna E."/>
            <person name="Peters T."/>
            <person name="Grant K."/>
        </authorList>
    </citation>
    <scope>NUCLEOTIDE SEQUENCE [LARGE SCALE GENOMIC DNA]</scope>
    <source>
        <strain evidence="5">436933</strain>
    </source>
</reference>
<keyword evidence="3" id="KW-0597">Phosphoprotein</keyword>
<comment type="caution">
    <text evidence="5">The sequence shown here is derived from an EMBL/GenBank/DDBJ whole genome shotgun (WGS) entry which is preliminary data.</text>
</comment>
<dbReference type="GO" id="GO:0005829">
    <property type="term" value="C:cytosol"/>
    <property type="evidence" value="ECO:0007669"/>
    <property type="project" value="TreeGrafter"/>
</dbReference>
<dbReference type="InterPro" id="IPR009081">
    <property type="entry name" value="PP-bd_ACP"/>
</dbReference>
<dbReference type="EMBL" id="AAGUYM010000029">
    <property type="protein sequence ID" value="EBS2695103.1"/>
    <property type="molecule type" value="Genomic_DNA"/>
</dbReference>
<evidence type="ECO:0000256" key="1">
    <source>
        <dbReference type="ARBA" id="ARBA00001957"/>
    </source>
</evidence>
<dbReference type="PANTHER" id="PTHR45527">
    <property type="entry name" value="NONRIBOSOMAL PEPTIDE SYNTHETASE"/>
    <property type="match status" value="1"/>
</dbReference>
<dbReference type="InterPro" id="IPR020806">
    <property type="entry name" value="PKS_PP-bd"/>
</dbReference>
<dbReference type="GO" id="GO:0043041">
    <property type="term" value="P:amino acid activation for nonribosomal peptide biosynthetic process"/>
    <property type="evidence" value="ECO:0007669"/>
    <property type="project" value="TreeGrafter"/>
</dbReference>
<evidence type="ECO:0000313" key="5">
    <source>
        <dbReference type="EMBL" id="EBS2695103.1"/>
    </source>
</evidence>
<dbReference type="InterPro" id="IPR036736">
    <property type="entry name" value="ACP-like_sf"/>
</dbReference>
<organism evidence="5">
    <name type="scientific">Salmonella newport</name>
    <dbReference type="NCBI Taxonomy" id="108619"/>
    <lineage>
        <taxon>Bacteria</taxon>
        <taxon>Pseudomonadati</taxon>
        <taxon>Pseudomonadota</taxon>
        <taxon>Gammaproteobacteria</taxon>
        <taxon>Enterobacterales</taxon>
        <taxon>Enterobacteriaceae</taxon>
        <taxon>Salmonella</taxon>
    </lineage>
</organism>
<dbReference type="GO" id="GO:0009239">
    <property type="term" value="P:enterobactin biosynthetic process"/>
    <property type="evidence" value="ECO:0007669"/>
    <property type="project" value="TreeGrafter"/>
</dbReference>
<comment type="cofactor">
    <cofactor evidence="1">
        <name>pantetheine 4'-phosphate</name>
        <dbReference type="ChEBI" id="CHEBI:47942"/>
    </cofactor>
</comment>
<evidence type="ECO:0000256" key="2">
    <source>
        <dbReference type="ARBA" id="ARBA00022450"/>
    </source>
</evidence>
<dbReference type="SUPFAM" id="SSF52777">
    <property type="entry name" value="CoA-dependent acyltransferases"/>
    <property type="match status" value="3"/>
</dbReference>
<sequence>MSTISYQPTQQNSEKANEYEEQIWLEHQQQLRGEGQHIFAWRLRKNVDSGRLVNVLIQTQKQLPGANLIYDYDDETGLIRRSVSELPVVALQYVRYEQQAIDVLLEEKETPFDLARRTPLHFKVFIGEHDYILGMVIHDILLVSLDIYEILQVINSRYQGESFSEHSVLMPPGRNYPCRDSHLILCCGMREEHYSGKRSSGTRFSAPLPMKCNDEVFTLIEWTSRFALTLSKMTENARVTLSFEGKLFQQNANIPLTLNCDGKSDAELMTLINCYLRGDDKLPMETDEGVPLRVQWIPANLPGLYLENETCESLLLPPGHTVWPLTVVFSGHLQVEIVAGAQLAGWVGEYLLFHSLDPQVTSFSKQEPQTTMPHTSDCAPTELVIQKLILEAFREALAMPDMGEHDDFFDYGGHSLIATRVIGRLKSQHGIEININDLFSYPNAVQLAVYARSEDQFPAVPETERLYTYHWQAPLSLAQKSLWKIYKALGFSNAFNIPFALRFLDSIDENVFRQAFTDILVRHSGLRCVFVDIAGEIYQQVIPPEMLSQYDWYHNGQQTVPIEVALKHAADYHFELNNELPIRVTFLKDENNEQQVISLLFHHIVLDEWSVNILMDELAQAVESRSGGIAPVWRQSPVPYHAFALQQSQAGLNEQHLRFWLERLRGVVPAIPIFVSNEDKREPSDSRGGWVEFKVEHTVSQGLYQLAKQQGASLFNVVYGGIAVALHLLGGMRELVIGTSASGRNDAQFFDTIGYFTTVVAHRIIFDDIPTLNALINEVKRQINDSMLYTDIPVDLVEEALFGDNLALDSHMFEVFIQIHAKNKLNGVFRLADGRDVRFRQVDPEKTESVLGLQFEVMEEQIAGESDVRVMMSYRSDHYSPAHVEQITRTTLQIFAAMAASAGGPDVKIDSLRACIATSGQ</sequence>
<dbReference type="Gene3D" id="1.10.1200.10">
    <property type="entry name" value="ACP-like"/>
    <property type="match status" value="1"/>
</dbReference>
<dbReference type="InterPro" id="IPR006162">
    <property type="entry name" value="Ppantetheine_attach_site"/>
</dbReference>
<dbReference type="Proteomes" id="UP000839726">
    <property type="component" value="Unassembled WGS sequence"/>
</dbReference>
<evidence type="ECO:0000256" key="3">
    <source>
        <dbReference type="ARBA" id="ARBA00022553"/>
    </source>
</evidence>
<dbReference type="Pfam" id="PF00550">
    <property type="entry name" value="PP-binding"/>
    <property type="match status" value="1"/>
</dbReference>
<feature type="domain" description="Carrier" evidence="4">
    <location>
        <begin position="380"/>
        <end position="455"/>
    </location>
</feature>
<dbReference type="Pfam" id="PF00668">
    <property type="entry name" value="Condensation"/>
    <property type="match status" value="1"/>
</dbReference>
<proteinExistence type="predicted"/>
<dbReference type="PROSITE" id="PS50075">
    <property type="entry name" value="CARRIER"/>
    <property type="match status" value="1"/>
</dbReference>
<dbReference type="Gene3D" id="3.30.559.10">
    <property type="entry name" value="Chloramphenicol acetyltransferase-like domain"/>
    <property type="match status" value="2"/>
</dbReference>